<organism evidence="1 2">
    <name type="scientific">Ectobacillus ponti</name>
    <dbReference type="NCBI Taxonomy" id="2961894"/>
    <lineage>
        <taxon>Bacteria</taxon>
        <taxon>Bacillati</taxon>
        <taxon>Bacillota</taxon>
        <taxon>Bacilli</taxon>
        <taxon>Bacillales</taxon>
        <taxon>Bacillaceae</taxon>
        <taxon>Ectobacillus</taxon>
    </lineage>
</organism>
<dbReference type="SUPFAM" id="SSF52540">
    <property type="entry name" value="P-loop containing nucleoside triphosphate hydrolases"/>
    <property type="match status" value="1"/>
</dbReference>
<dbReference type="Gene3D" id="3.40.50.300">
    <property type="entry name" value="P-loop containing nucleotide triphosphate hydrolases"/>
    <property type="match status" value="1"/>
</dbReference>
<evidence type="ECO:0000313" key="2">
    <source>
        <dbReference type="Proteomes" id="UP001156102"/>
    </source>
</evidence>
<dbReference type="Proteomes" id="UP001156102">
    <property type="component" value="Unassembled WGS sequence"/>
</dbReference>
<sequence length="266" mass="30513">MKTKLILVEGLPGFGKTTTATIIEEILQKQGVQTKLFLEGNLDHPADYDGCAYFKLHELPDILREHAQQVEDGWVIPYQKLRDRLPDSQLADLYARDIYELPLELNRRLIADRWRSFAAAAAQEDTVYIFECCFLQNPMTVSMIKYGAAYEESLAYVQELEQAILPLQPMLVYVNQQDLESAFRRAVAERPQAWSEGFAQYYTQQGFGQEQGYEGLDGTLAVLEERRARELRILSQLQLASRQLDNSHLNRQAYKEELTGLLQGLC</sequence>
<proteinExistence type="predicted"/>
<gene>
    <name evidence="1" type="ORF">NK662_05780</name>
</gene>
<dbReference type="RefSeq" id="WP_254757948.1">
    <property type="nucleotide sequence ID" value="NZ_JANCLT010000002.1"/>
</dbReference>
<evidence type="ECO:0000313" key="1">
    <source>
        <dbReference type="EMBL" id="MCP8968048.1"/>
    </source>
</evidence>
<dbReference type="EMBL" id="JANCLT010000002">
    <property type="protein sequence ID" value="MCP8968048.1"/>
    <property type="molecule type" value="Genomic_DNA"/>
</dbReference>
<name>A0AA41X852_9BACI</name>
<accession>A0AA41X852</accession>
<dbReference type="AlphaFoldDB" id="A0AA41X852"/>
<reference evidence="1" key="1">
    <citation type="submission" date="2022-07" db="EMBL/GenBank/DDBJ databases">
        <authorList>
            <person name="Li W.-J."/>
            <person name="Deng Q.-Q."/>
        </authorList>
    </citation>
    <scope>NUCLEOTIDE SEQUENCE</scope>
    <source>
        <strain evidence="1">SYSU M60031</strain>
    </source>
</reference>
<comment type="caution">
    <text evidence="1">The sequence shown here is derived from an EMBL/GenBank/DDBJ whole genome shotgun (WGS) entry which is preliminary data.</text>
</comment>
<protein>
    <submittedName>
        <fullName evidence="1">Uncharacterized protein</fullName>
    </submittedName>
</protein>
<dbReference type="InterPro" id="IPR027417">
    <property type="entry name" value="P-loop_NTPase"/>
</dbReference>
<keyword evidence="2" id="KW-1185">Reference proteome</keyword>
<dbReference type="NCBIfam" id="NF005250">
    <property type="entry name" value="PRK06761.1"/>
    <property type="match status" value="1"/>
</dbReference>